<evidence type="ECO:0000256" key="8">
    <source>
        <dbReference type="ARBA" id="ARBA00034808"/>
    </source>
</evidence>
<dbReference type="Pfam" id="PF13361">
    <property type="entry name" value="UvrD_C"/>
    <property type="match status" value="1"/>
</dbReference>
<comment type="similarity">
    <text evidence="1">Belongs to the helicase family. UvrD subfamily.</text>
</comment>
<evidence type="ECO:0000256" key="4">
    <source>
        <dbReference type="ARBA" id="ARBA00022806"/>
    </source>
</evidence>
<dbReference type="CDD" id="cd17932">
    <property type="entry name" value="DEXQc_UvrD"/>
    <property type="match status" value="1"/>
</dbReference>
<dbReference type="InterPro" id="IPR014016">
    <property type="entry name" value="UvrD-like_ATP-bd"/>
</dbReference>
<dbReference type="InterPro" id="IPR014017">
    <property type="entry name" value="DNA_helicase_UvrD-like_C"/>
</dbReference>
<keyword evidence="14" id="KW-1185">Reference proteome</keyword>
<dbReference type="Proteomes" id="UP000184139">
    <property type="component" value="Unassembled WGS sequence"/>
</dbReference>
<accession>A0A1M5XXG1</accession>
<gene>
    <name evidence="13" type="ORF">SAMN02745124_03438</name>
</gene>
<dbReference type="STRING" id="1121409.SAMN02745124_03438"/>
<dbReference type="PROSITE" id="PS51217">
    <property type="entry name" value="UVRD_HELICASE_CTER"/>
    <property type="match status" value="1"/>
</dbReference>
<dbReference type="InterPro" id="IPR027417">
    <property type="entry name" value="P-loop_NTPase"/>
</dbReference>
<evidence type="ECO:0000256" key="10">
    <source>
        <dbReference type="PROSITE-ProRule" id="PRU00560"/>
    </source>
</evidence>
<dbReference type="Gene3D" id="3.40.50.300">
    <property type="entry name" value="P-loop containing nucleotide triphosphate hydrolases"/>
    <property type="match status" value="2"/>
</dbReference>
<comment type="catalytic activity">
    <reaction evidence="9">
        <text>ATP + H2O = ADP + phosphate + H(+)</text>
        <dbReference type="Rhea" id="RHEA:13065"/>
        <dbReference type="ChEBI" id="CHEBI:15377"/>
        <dbReference type="ChEBI" id="CHEBI:15378"/>
        <dbReference type="ChEBI" id="CHEBI:30616"/>
        <dbReference type="ChEBI" id="CHEBI:43474"/>
        <dbReference type="ChEBI" id="CHEBI:456216"/>
        <dbReference type="EC" id="5.6.2.4"/>
    </reaction>
</comment>
<dbReference type="InterPro" id="IPR013986">
    <property type="entry name" value="DExx_box_DNA_helicase_dom_sf"/>
</dbReference>
<dbReference type="Pfam" id="PF00580">
    <property type="entry name" value="UvrD-helicase"/>
    <property type="match status" value="1"/>
</dbReference>
<evidence type="ECO:0000256" key="3">
    <source>
        <dbReference type="ARBA" id="ARBA00022801"/>
    </source>
</evidence>
<comment type="catalytic activity">
    <reaction evidence="7">
        <text>Couples ATP hydrolysis with the unwinding of duplex DNA by translocating in the 3'-5' direction.</text>
        <dbReference type="EC" id="5.6.2.4"/>
    </reaction>
</comment>
<dbReference type="GO" id="GO:0016887">
    <property type="term" value="F:ATP hydrolysis activity"/>
    <property type="evidence" value="ECO:0007669"/>
    <property type="project" value="RHEA"/>
</dbReference>
<keyword evidence="2 10" id="KW-0547">Nucleotide-binding</keyword>
<organism evidence="13 14">
    <name type="scientific">Desulfofustis glycolicus DSM 9705</name>
    <dbReference type="NCBI Taxonomy" id="1121409"/>
    <lineage>
        <taxon>Bacteria</taxon>
        <taxon>Pseudomonadati</taxon>
        <taxon>Thermodesulfobacteriota</taxon>
        <taxon>Desulfobulbia</taxon>
        <taxon>Desulfobulbales</taxon>
        <taxon>Desulfocapsaceae</taxon>
        <taxon>Desulfofustis</taxon>
    </lineage>
</organism>
<dbReference type="PROSITE" id="PS51198">
    <property type="entry name" value="UVRD_HELICASE_ATP_BIND"/>
    <property type="match status" value="1"/>
</dbReference>
<evidence type="ECO:0000256" key="5">
    <source>
        <dbReference type="ARBA" id="ARBA00022840"/>
    </source>
</evidence>
<feature type="domain" description="UvrD-like helicase C-terminal" evidence="12">
    <location>
        <begin position="294"/>
        <end position="555"/>
    </location>
</feature>
<protein>
    <recommendedName>
        <fullName evidence="8">DNA 3'-5' helicase</fullName>
        <ecNumber evidence="8">5.6.2.4</ecNumber>
    </recommendedName>
</protein>
<evidence type="ECO:0000259" key="12">
    <source>
        <dbReference type="PROSITE" id="PS51217"/>
    </source>
</evidence>
<dbReference type="GO" id="GO:0003677">
    <property type="term" value="F:DNA binding"/>
    <property type="evidence" value="ECO:0007669"/>
    <property type="project" value="InterPro"/>
</dbReference>
<feature type="binding site" evidence="10">
    <location>
        <begin position="30"/>
        <end position="37"/>
    </location>
    <ligand>
        <name>ATP</name>
        <dbReference type="ChEBI" id="CHEBI:30616"/>
    </ligand>
</feature>
<dbReference type="EC" id="5.6.2.4" evidence="8"/>
<keyword evidence="6" id="KW-0413">Isomerase</keyword>
<dbReference type="AlphaFoldDB" id="A0A1M5XXG1"/>
<dbReference type="PANTHER" id="PTHR11070:SF3">
    <property type="entry name" value="DNA 3'-5' HELICASE"/>
    <property type="match status" value="1"/>
</dbReference>
<dbReference type="InterPro" id="IPR000212">
    <property type="entry name" value="DNA_helicase_UvrD/REP"/>
</dbReference>
<dbReference type="OrthoDB" id="9810135at2"/>
<evidence type="ECO:0000256" key="6">
    <source>
        <dbReference type="ARBA" id="ARBA00023235"/>
    </source>
</evidence>
<evidence type="ECO:0000256" key="1">
    <source>
        <dbReference type="ARBA" id="ARBA00009922"/>
    </source>
</evidence>
<evidence type="ECO:0000313" key="13">
    <source>
        <dbReference type="EMBL" id="SHI04480.1"/>
    </source>
</evidence>
<proteinExistence type="inferred from homology"/>
<sequence length="718" mass="80980">MNQLSSYRDELNESQFQAVSTTEGPVLVIAGAGSGKTRTLVYRVAHLINGGVEPEAILLLTFTRKAAQEMLWRAGRLLNDSCSRVTGGTFHSVANMLLRRFGAGIGFSSSFTIIDRADAEGIINLLKSSLQLTVNRKQFPSKRIIVNMLSGSVNKARPLEDLIFEDYAHLSEFAEDIILLQKHYHSFKIDHGLMDYDDLLVNWKRLLTQSPEAREQISARYRYIMVDEYQDTNPIQADIVRLAAYRHDNVMVVGDDSQSIYSFRGADFYNIMRFPETFPGTRIIKLEQNYRSTQPILTLTNDIINNAVEKYTKTLYTRIEGTRKPMLYAARDEKAEADFVVSRVRELRDEGVGLRDIAVLFRSGFHSFKLELELGSHGIGFEKRGGLKLTESAHMKDVLAVLRLLVNPFDNLSWNRLLLTIDKLGPKTAQKITAVLSDAADPVAALAAYPAGRSWQEGFARLVGLFQDLQRREPIPGELCGAVLVWYQPVFERLYADDYPKRQKDLEQLQTIIASYDDLRRFIDDTALDPPEADPQAYRDDGEALILSTIHSAKGLEWEVVFVIGLADGRFPHASAFPGEQWEEERRLLYVAATRARKQLYLSYPRELMGADRRFARVGMSPFLSELSPGSYERLEPRPADSNVFSFGARPSEPLPSPTKKKKLALKDFSVGCRVNHPFFGAGTVRKLSAPRSLDVAFDRHGLKTLHLDYATLNIVDG</sequence>
<keyword evidence="5 10" id="KW-0067">ATP-binding</keyword>
<reference evidence="13 14" key="1">
    <citation type="submission" date="2016-11" db="EMBL/GenBank/DDBJ databases">
        <authorList>
            <person name="Jaros S."/>
            <person name="Januszkiewicz K."/>
            <person name="Wedrychowicz H."/>
        </authorList>
    </citation>
    <scope>NUCLEOTIDE SEQUENCE [LARGE SCALE GENOMIC DNA]</scope>
    <source>
        <strain evidence="13 14">DSM 9705</strain>
    </source>
</reference>
<keyword evidence="4 10" id="KW-0347">Helicase</keyword>
<feature type="domain" description="UvrD-like helicase ATP-binding" evidence="11">
    <location>
        <begin position="9"/>
        <end position="293"/>
    </location>
</feature>
<evidence type="ECO:0000313" key="14">
    <source>
        <dbReference type="Proteomes" id="UP000184139"/>
    </source>
</evidence>
<dbReference type="RefSeq" id="WP_073377929.1">
    <property type="nucleotide sequence ID" value="NZ_FQXS01000024.1"/>
</dbReference>
<keyword evidence="3 10" id="KW-0378">Hydrolase</keyword>
<dbReference type="GO" id="GO:0043138">
    <property type="term" value="F:3'-5' DNA helicase activity"/>
    <property type="evidence" value="ECO:0007669"/>
    <property type="project" value="UniProtKB-EC"/>
</dbReference>
<evidence type="ECO:0000256" key="7">
    <source>
        <dbReference type="ARBA" id="ARBA00034617"/>
    </source>
</evidence>
<evidence type="ECO:0000256" key="2">
    <source>
        <dbReference type="ARBA" id="ARBA00022741"/>
    </source>
</evidence>
<dbReference type="GO" id="GO:0005829">
    <property type="term" value="C:cytosol"/>
    <property type="evidence" value="ECO:0007669"/>
    <property type="project" value="TreeGrafter"/>
</dbReference>
<dbReference type="Gene3D" id="1.10.10.160">
    <property type="match status" value="1"/>
</dbReference>
<dbReference type="PANTHER" id="PTHR11070">
    <property type="entry name" value="UVRD / RECB / PCRA DNA HELICASE FAMILY MEMBER"/>
    <property type="match status" value="1"/>
</dbReference>
<dbReference type="GO" id="GO:0000725">
    <property type="term" value="P:recombinational repair"/>
    <property type="evidence" value="ECO:0007669"/>
    <property type="project" value="TreeGrafter"/>
</dbReference>
<dbReference type="Gene3D" id="1.10.486.10">
    <property type="entry name" value="PCRA, domain 4"/>
    <property type="match status" value="1"/>
</dbReference>
<dbReference type="EMBL" id="FQXS01000024">
    <property type="protein sequence ID" value="SHI04480.1"/>
    <property type="molecule type" value="Genomic_DNA"/>
</dbReference>
<dbReference type="CDD" id="cd18807">
    <property type="entry name" value="SF1_C_UvrD"/>
    <property type="match status" value="1"/>
</dbReference>
<evidence type="ECO:0000259" key="11">
    <source>
        <dbReference type="PROSITE" id="PS51198"/>
    </source>
</evidence>
<evidence type="ECO:0000256" key="9">
    <source>
        <dbReference type="ARBA" id="ARBA00048988"/>
    </source>
</evidence>
<name>A0A1M5XXG1_9BACT</name>
<dbReference type="GO" id="GO:0005524">
    <property type="term" value="F:ATP binding"/>
    <property type="evidence" value="ECO:0007669"/>
    <property type="project" value="UniProtKB-UniRule"/>
</dbReference>
<dbReference type="SUPFAM" id="SSF52540">
    <property type="entry name" value="P-loop containing nucleoside triphosphate hydrolases"/>
    <property type="match status" value="1"/>
</dbReference>